<evidence type="ECO:0000256" key="20">
    <source>
        <dbReference type="PIRSR" id="PIRSR000732-3"/>
    </source>
</evidence>
<feature type="binding site" evidence="19">
    <location>
        <position position="467"/>
    </location>
    <ligand>
        <name>phosphoenolpyruvate</name>
        <dbReference type="ChEBI" id="CHEBI:58702"/>
    </ligand>
</feature>
<keyword evidence="15 17" id="KW-0460">Magnesium</keyword>
<evidence type="ECO:0000256" key="18">
    <source>
        <dbReference type="PIRSR" id="PIRSR000732-1"/>
    </source>
</evidence>
<dbReference type="Gene3D" id="1.10.274.10">
    <property type="entry name" value="PtsI, HPr-binding domain"/>
    <property type="match status" value="1"/>
</dbReference>
<dbReference type="AlphaFoldDB" id="A0A916VET7"/>
<dbReference type="RefSeq" id="WP_200965833.1">
    <property type="nucleotide sequence ID" value="NZ_BMAQ01000005.1"/>
</dbReference>
<dbReference type="PIRSF" id="PIRSF000732">
    <property type="entry name" value="PTS_enzyme_I"/>
    <property type="match status" value="1"/>
</dbReference>
<evidence type="ECO:0000256" key="7">
    <source>
        <dbReference type="ARBA" id="ARBA00016544"/>
    </source>
</evidence>
<evidence type="ECO:0000256" key="8">
    <source>
        <dbReference type="ARBA" id="ARBA00022448"/>
    </source>
</evidence>
<evidence type="ECO:0000256" key="6">
    <source>
        <dbReference type="ARBA" id="ARBA00012232"/>
    </source>
</evidence>
<evidence type="ECO:0000256" key="19">
    <source>
        <dbReference type="PIRSR" id="PIRSR000732-2"/>
    </source>
</evidence>
<feature type="domain" description="Phosphotransferase system enzyme I N-terminal" evidence="24">
    <location>
        <begin position="4"/>
        <end position="127"/>
    </location>
</feature>
<dbReference type="InterPro" id="IPR015813">
    <property type="entry name" value="Pyrv/PenolPyrv_kinase-like_dom"/>
</dbReference>
<feature type="binding site" evidence="19">
    <location>
        <begin position="456"/>
        <end position="457"/>
    </location>
    <ligand>
        <name>phosphoenolpyruvate</name>
        <dbReference type="ChEBI" id="CHEBI:58702"/>
    </ligand>
</feature>
<dbReference type="PRINTS" id="PR01736">
    <property type="entry name" value="PHPHTRNFRASE"/>
</dbReference>
<dbReference type="InterPro" id="IPR050499">
    <property type="entry name" value="PEP-utilizing_PTS_enzyme"/>
</dbReference>
<dbReference type="PROSITE" id="PS00742">
    <property type="entry name" value="PEP_ENZYMES_2"/>
    <property type="match status" value="1"/>
</dbReference>
<comment type="catalytic activity">
    <reaction evidence="1 17">
        <text>L-histidyl-[protein] + phosphoenolpyruvate = N(pros)-phospho-L-histidyl-[protein] + pyruvate</text>
        <dbReference type="Rhea" id="RHEA:23880"/>
        <dbReference type="Rhea" id="RHEA-COMP:9745"/>
        <dbReference type="Rhea" id="RHEA-COMP:9746"/>
        <dbReference type="ChEBI" id="CHEBI:15361"/>
        <dbReference type="ChEBI" id="CHEBI:29979"/>
        <dbReference type="ChEBI" id="CHEBI:58702"/>
        <dbReference type="ChEBI" id="CHEBI:64837"/>
        <dbReference type="EC" id="2.7.3.9"/>
    </reaction>
</comment>
<dbReference type="InterPro" id="IPR036618">
    <property type="entry name" value="PtsI_HPr-bd_sf"/>
</dbReference>
<dbReference type="Pfam" id="PF02896">
    <property type="entry name" value="PEP-utilizers_C"/>
    <property type="match status" value="1"/>
</dbReference>
<dbReference type="Proteomes" id="UP000654993">
    <property type="component" value="Unassembled WGS sequence"/>
</dbReference>
<evidence type="ECO:0000259" key="22">
    <source>
        <dbReference type="Pfam" id="PF00391"/>
    </source>
</evidence>
<reference evidence="25" key="2">
    <citation type="journal article" date="2021" name="Data Brief">
        <title>Draft genome sequence data of the facultative, thermophilic, xylanolytic bacterium Paenibacillus sp. strain DA-C8.</title>
        <authorList>
            <person name="Chhe C."/>
            <person name="Uke A."/>
            <person name="Baramee S."/>
            <person name="Ungkulpasvich U."/>
            <person name="Tachaapaikoon C."/>
            <person name="Pason P."/>
            <person name="Waeonukul R."/>
            <person name="Ratanakhanokchai K."/>
            <person name="Kosugi A."/>
        </authorList>
    </citation>
    <scope>NUCLEOTIDE SEQUENCE</scope>
    <source>
        <strain evidence="25">DA-C8</strain>
    </source>
</reference>
<keyword evidence="21" id="KW-0175">Coiled coil</keyword>
<evidence type="ECO:0000256" key="5">
    <source>
        <dbReference type="ARBA" id="ARBA00007837"/>
    </source>
</evidence>
<dbReference type="EC" id="2.7.3.9" evidence="6 17"/>
<evidence type="ECO:0000259" key="24">
    <source>
        <dbReference type="Pfam" id="PF05524"/>
    </source>
</evidence>
<evidence type="ECO:0000256" key="2">
    <source>
        <dbReference type="ARBA" id="ARBA00001946"/>
    </source>
</evidence>
<evidence type="ECO:0000256" key="11">
    <source>
        <dbReference type="ARBA" id="ARBA00022679"/>
    </source>
</evidence>
<name>A0A916VET7_9BACL</name>
<keyword evidence="12 17" id="KW-0598">Phosphotransferase system</keyword>
<feature type="coiled-coil region" evidence="21">
    <location>
        <begin position="231"/>
        <end position="258"/>
    </location>
</feature>
<evidence type="ECO:0000259" key="23">
    <source>
        <dbReference type="Pfam" id="PF02896"/>
    </source>
</evidence>
<evidence type="ECO:0000256" key="17">
    <source>
        <dbReference type="PIRNR" id="PIRNR000732"/>
    </source>
</evidence>
<keyword evidence="13 17" id="KW-0479">Metal-binding</keyword>
<dbReference type="PANTHER" id="PTHR46244">
    <property type="entry name" value="PHOSPHOENOLPYRUVATE-PROTEIN PHOSPHOTRANSFERASE"/>
    <property type="match status" value="1"/>
</dbReference>
<feature type="binding site" evidence="20">
    <location>
        <position position="433"/>
    </location>
    <ligand>
        <name>Mg(2+)</name>
        <dbReference type="ChEBI" id="CHEBI:18420"/>
    </ligand>
</feature>
<dbReference type="SUPFAM" id="SSF51621">
    <property type="entry name" value="Phosphoenolpyruvate/pyruvate domain"/>
    <property type="match status" value="1"/>
</dbReference>
<evidence type="ECO:0000256" key="15">
    <source>
        <dbReference type="ARBA" id="ARBA00022842"/>
    </source>
</evidence>
<evidence type="ECO:0000313" key="25">
    <source>
        <dbReference type="EMBL" id="GFR37567.1"/>
    </source>
</evidence>
<evidence type="ECO:0000256" key="13">
    <source>
        <dbReference type="ARBA" id="ARBA00022723"/>
    </source>
</evidence>
<reference evidence="25" key="1">
    <citation type="submission" date="2020-08" db="EMBL/GenBank/DDBJ databases">
        <authorList>
            <person name="Uke A."/>
            <person name="Chhe C."/>
            <person name="Baramee S."/>
            <person name="Kosugi A."/>
        </authorList>
    </citation>
    <scope>NUCLEOTIDE SEQUENCE</scope>
    <source>
        <strain evidence="25">DA-C8</strain>
    </source>
</reference>
<keyword evidence="10 17" id="KW-0762">Sugar transport</keyword>
<keyword evidence="11 17" id="KW-0808">Transferase</keyword>
<dbReference type="GO" id="GO:0005737">
    <property type="term" value="C:cytoplasm"/>
    <property type="evidence" value="ECO:0007669"/>
    <property type="project" value="UniProtKB-SubCell"/>
</dbReference>
<evidence type="ECO:0000256" key="1">
    <source>
        <dbReference type="ARBA" id="ARBA00000683"/>
    </source>
</evidence>
<keyword evidence="8 17" id="KW-0813">Transport</keyword>
<accession>A0A916VET7</accession>
<dbReference type="Gene3D" id="3.20.20.60">
    <property type="entry name" value="Phosphoenolpyruvate-binding domains"/>
    <property type="match status" value="1"/>
</dbReference>
<dbReference type="InterPro" id="IPR023151">
    <property type="entry name" value="PEP_util_CS"/>
</dbReference>
<dbReference type="SUPFAM" id="SSF52009">
    <property type="entry name" value="Phosphohistidine domain"/>
    <property type="match status" value="1"/>
</dbReference>
<comment type="cofactor">
    <cofactor evidence="2 17 20">
        <name>Mg(2+)</name>
        <dbReference type="ChEBI" id="CHEBI:18420"/>
    </cofactor>
</comment>
<evidence type="ECO:0000256" key="9">
    <source>
        <dbReference type="ARBA" id="ARBA00022490"/>
    </source>
</evidence>
<feature type="binding site" evidence="19">
    <location>
        <position position="298"/>
    </location>
    <ligand>
        <name>phosphoenolpyruvate</name>
        <dbReference type="ChEBI" id="CHEBI:58702"/>
    </ligand>
</feature>
<dbReference type="GO" id="GO:0046872">
    <property type="term" value="F:metal ion binding"/>
    <property type="evidence" value="ECO:0007669"/>
    <property type="project" value="UniProtKB-KW"/>
</dbReference>
<evidence type="ECO:0000256" key="16">
    <source>
        <dbReference type="ARBA" id="ARBA00033235"/>
    </source>
</evidence>
<dbReference type="InterPro" id="IPR024692">
    <property type="entry name" value="PTS_EI"/>
</dbReference>
<comment type="function">
    <text evidence="3 17">General (non sugar-specific) component of the phosphoenolpyruvate-dependent sugar phosphotransferase system (sugar PTS). This major carbohydrate active-transport system catalyzes the phosphorylation of incoming sugar substrates concomitantly with their translocation across the cell membrane. Enzyme I transfers the phosphoryl group from phosphoenolpyruvate (PEP) to the phosphoryl carrier protein (HPr).</text>
</comment>
<feature type="active site" description="Proton donor" evidence="18">
    <location>
        <position position="504"/>
    </location>
</feature>
<dbReference type="EMBL" id="BMAQ01000005">
    <property type="protein sequence ID" value="GFR37567.1"/>
    <property type="molecule type" value="Genomic_DNA"/>
</dbReference>
<evidence type="ECO:0000256" key="10">
    <source>
        <dbReference type="ARBA" id="ARBA00022597"/>
    </source>
</evidence>
<protein>
    <recommendedName>
        <fullName evidence="7 17">Phosphoenolpyruvate-protein phosphotransferase</fullName>
        <ecNumber evidence="6 17">2.7.3.9</ecNumber>
    </recommendedName>
    <alternativeName>
        <fullName evidence="16 17">Phosphotransferase system, enzyme I</fullName>
    </alternativeName>
</protein>
<dbReference type="InterPro" id="IPR008279">
    <property type="entry name" value="PEP-util_enz_mobile_dom"/>
</dbReference>
<organism evidence="25 26">
    <name type="scientific">Insulibacter thermoxylanivorax</name>
    <dbReference type="NCBI Taxonomy" id="2749268"/>
    <lineage>
        <taxon>Bacteria</taxon>
        <taxon>Bacillati</taxon>
        <taxon>Bacillota</taxon>
        <taxon>Bacilli</taxon>
        <taxon>Bacillales</taxon>
        <taxon>Paenibacillaceae</taxon>
        <taxon>Insulibacter</taxon>
    </lineage>
</organism>
<dbReference type="Pfam" id="PF00391">
    <property type="entry name" value="PEP-utilizers"/>
    <property type="match status" value="1"/>
</dbReference>
<evidence type="ECO:0000313" key="26">
    <source>
        <dbReference type="Proteomes" id="UP000654993"/>
    </source>
</evidence>
<feature type="binding site" evidence="20">
    <location>
        <position position="457"/>
    </location>
    <ligand>
        <name>Mg(2+)</name>
        <dbReference type="ChEBI" id="CHEBI:18420"/>
    </ligand>
</feature>
<dbReference type="InterPro" id="IPR000121">
    <property type="entry name" value="PEP_util_C"/>
</dbReference>
<evidence type="ECO:0000256" key="3">
    <source>
        <dbReference type="ARBA" id="ARBA00002728"/>
    </source>
</evidence>
<feature type="domain" description="PEP-utilising enzyme mobile" evidence="22">
    <location>
        <begin position="154"/>
        <end position="227"/>
    </location>
</feature>
<evidence type="ECO:0000256" key="14">
    <source>
        <dbReference type="ARBA" id="ARBA00022777"/>
    </source>
</evidence>
<proteinExistence type="inferred from homology"/>
<dbReference type="GO" id="GO:0016301">
    <property type="term" value="F:kinase activity"/>
    <property type="evidence" value="ECO:0007669"/>
    <property type="project" value="UniProtKB-KW"/>
</dbReference>
<evidence type="ECO:0000256" key="21">
    <source>
        <dbReference type="SAM" id="Coils"/>
    </source>
</evidence>
<dbReference type="InterPro" id="IPR006318">
    <property type="entry name" value="PTS_EI-like"/>
</dbReference>
<sequence length="578" mass="65423">MRYHAIGAAPGIAYGRAFNLPQWEYELPDRIIDAAQLGQEMQRLYEGISISKSEIEELKQEISPYFGEDELRIFDAHIAILEDPQFMKEVQNVILQQYKVAEVAVKEVMDRFSRLFEQLEDQVMQDRSLDIRDVGNRLLKHLIGTMNVFEPPADEPYIIVARELTPSQLAHLNPQNLIGIVIMASSANSHTAIMARALGIPCVVGLEGELLAPIEDGDQIIIDGDRGLIDVNPDEETLAKYEQEREEYRREQLRLSTISDLPASTIDGVQVKLLANIGFNLEIKSANIRHAEGIGLYRTEFEYMDRSTWPTEEQLYETYRSMIERLQGRPFVIRTLDIGADKRLPYFDLPDEDNPSLGLRAIRFSLAYPEIFRTQLRAIVRASLHGPIKVMYPFIASVEEVREANRLLDEVRTQLAAQLGREIPPLKTGIMVEIPAAGTIIDLLADEVEFFSIGTNDLVQYILAADRMNTRVSPVYDPYHPAVIRVFRQIAEAAQQAGKTVSVCGELAGVPDYLPVWLGLGITRLSMAPPAILTVKKRVRSLSADRCRELVRDLFTCKTSEEIKAKIAEFNRLIEWES</sequence>
<feature type="active site" description="Tele-phosphohistidine intermediate" evidence="18">
    <location>
        <position position="190"/>
    </location>
</feature>
<comment type="caution">
    <text evidence="25">The sequence shown here is derived from an EMBL/GenBank/DDBJ whole genome shotgun (WGS) entry which is preliminary data.</text>
</comment>
<keyword evidence="26" id="KW-1185">Reference proteome</keyword>
<dbReference type="SUPFAM" id="SSF47831">
    <property type="entry name" value="Enzyme I of the PEP:sugar phosphotransferase system HPr-binding (sub)domain"/>
    <property type="match status" value="1"/>
</dbReference>
<feature type="domain" description="PEP-utilising enzyme C-terminal" evidence="23">
    <location>
        <begin position="257"/>
        <end position="542"/>
    </location>
</feature>
<evidence type="ECO:0000256" key="4">
    <source>
        <dbReference type="ARBA" id="ARBA00004496"/>
    </source>
</evidence>
<dbReference type="GO" id="GO:0008965">
    <property type="term" value="F:phosphoenolpyruvate-protein phosphotransferase activity"/>
    <property type="evidence" value="ECO:0007669"/>
    <property type="project" value="UniProtKB-EC"/>
</dbReference>
<keyword evidence="9 17" id="KW-0963">Cytoplasm</keyword>
<dbReference type="Pfam" id="PF05524">
    <property type="entry name" value="PEP-utilisers_N"/>
    <property type="match status" value="1"/>
</dbReference>
<keyword evidence="14 17" id="KW-0418">Kinase</keyword>
<dbReference type="InterPro" id="IPR008731">
    <property type="entry name" value="PTS_EIN"/>
</dbReference>
<dbReference type="NCBIfam" id="TIGR01417">
    <property type="entry name" value="PTS_I_fam"/>
    <property type="match status" value="1"/>
</dbReference>
<feature type="binding site" evidence="19">
    <location>
        <position position="334"/>
    </location>
    <ligand>
        <name>phosphoenolpyruvate</name>
        <dbReference type="ChEBI" id="CHEBI:58702"/>
    </ligand>
</feature>
<dbReference type="GO" id="GO:0009401">
    <property type="term" value="P:phosphoenolpyruvate-dependent sugar phosphotransferase system"/>
    <property type="evidence" value="ECO:0007669"/>
    <property type="project" value="UniProtKB-KW"/>
</dbReference>
<comment type="similarity">
    <text evidence="5 17">Belongs to the PEP-utilizing enzyme family.</text>
</comment>
<dbReference type="InterPro" id="IPR040442">
    <property type="entry name" value="Pyrv_kinase-like_dom_sf"/>
</dbReference>
<dbReference type="InterPro" id="IPR036637">
    <property type="entry name" value="Phosphohistidine_dom_sf"/>
</dbReference>
<evidence type="ECO:0000256" key="12">
    <source>
        <dbReference type="ARBA" id="ARBA00022683"/>
    </source>
</evidence>
<dbReference type="PANTHER" id="PTHR46244:SF3">
    <property type="entry name" value="PHOSPHOENOLPYRUVATE-PROTEIN PHOSPHOTRANSFERASE"/>
    <property type="match status" value="1"/>
</dbReference>
<comment type="subcellular location">
    <subcellularLocation>
        <location evidence="4 17">Cytoplasm</location>
    </subcellularLocation>
</comment>
<dbReference type="Gene3D" id="3.50.30.10">
    <property type="entry name" value="Phosphohistidine domain"/>
    <property type="match status" value="1"/>
</dbReference>
<gene>
    <name evidence="25" type="primary">ptsI</name>
    <name evidence="25" type="ORF">PRECH8_08630</name>
</gene>